<dbReference type="AlphaFoldDB" id="A0A077ZPK8"/>
<feature type="chain" id="PRO_5001728842" evidence="1">
    <location>
        <begin position="25"/>
        <end position="1064"/>
    </location>
</feature>
<accession>A0A077ZPK8</accession>
<feature type="signal peptide" evidence="1">
    <location>
        <begin position="1"/>
        <end position="24"/>
    </location>
</feature>
<dbReference type="PANTHER" id="PTHR47236:SF4">
    <property type="entry name" value="GENE 9195-RELATED"/>
    <property type="match status" value="1"/>
</dbReference>
<dbReference type="OMA" id="CGKEAHF"/>
<evidence type="ECO:0000313" key="3">
    <source>
        <dbReference type="Proteomes" id="UP000039865"/>
    </source>
</evidence>
<dbReference type="SUPFAM" id="SSF57184">
    <property type="entry name" value="Growth factor receptor domain"/>
    <property type="match status" value="4"/>
</dbReference>
<dbReference type="InParanoid" id="A0A077ZPK8"/>
<dbReference type="OrthoDB" id="354099at2759"/>
<evidence type="ECO:0000313" key="2">
    <source>
        <dbReference type="EMBL" id="CDW71823.1"/>
    </source>
</evidence>
<dbReference type="PANTHER" id="PTHR47236">
    <property type="entry name" value="GENE, 32742-RELATED-RELATED"/>
    <property type="match status" value="1"/>
</dbReference>
<evidence type="ECO:0000256" key="1">
    <source>
        <dbReference type="SAM" id="SignalP"/>
    </source>
</evidence>
<proteinExistence type="predicted"/>
<dbReference type="Gene3D" id="2.10.50.10">
    <property type="entry name" value="Tumor Necrosis Factor Receptor, subunit A, domain 2"/>
    <property type="match status" value="2"/>
</dbReference>
<gene>
    <name evidence="2" type="primary">Contig14707.g15666</name>
    <name evidence="2" type="ORF">STYLEM_773</name>
</gene>
<dbReference type="SMART" id="SM01411">
    <property type="entry name" value="Ephrin_rec_like"/>
    <property type="match status" value="16"/>
</dbReference>
<dbReference type="InterPro" id="IPR009030">
    <property type="entry name" value="Growth_fac_rcpt_cys_sf"/>
</dbReference>
<dbReference type="Proteomes" id="UP000039865">
    <property type="component" value="Unassembled WGS sequence"/>
</dbReference>
<keyword evidence="3" id="KW-1185">Reference proteome</keyword>
<reference evidence="2 3" key="1">
    <citation type="submission" date="2014-06" db="EMBL/GenBank/DDBJ databases">
        <authorList>
            <person name="Swart Estienne"/>
        </authorList>
    </citation>
    <scope>NUCLEOTIDE SEQUENCE [LARGE SCALE GENOMIC DNA]</scope>
    <source>
        <strain evidence="2 3">130c</strain>
    </source>
</reference>
<name>A0A077ZPK8_STYLE</name>
<organism evidence="2 3">
    <name type="scientific">Stylonychia lemnae</name>
    <name type="common">Ciliate</name>
    <dbReference type="NCBI Taxonomy" id="5949"/>
    <lineage>
        <taxon>Eukaryota</taxon>
        <taxon>Sar</taxon>
        <taxon>Alveolata</taxon>
        <taxon>Ciliophora</taxon>
        <taxon>Intramacronucleata</taxon>
        <taxon>Spirotrichea</taxon>
        <taxon>Stichotrichia</taxon>
        <taxon>Sporadotrichida</taxon>
        <taxon>Oxytrichidae</taxon>
        <taxon>Stylonychinae</taxon>
        <taxon>Stylonychia</taxon>
    </lineage>
</organism>
<keyword evidence="1" id="KW-0732">Signal</keyword>
<dbReference type="EMBL" id="CCKQ01000727">
    <property type="protein sequence ID" value="CDW71823.1"/>
    <property type="molecule type" value="Genomic_DNA"/>
</dbReference>
<sequence>MNRQRIKEMSLLLFSIVLLKQAQSASTCSSGEYHDGTQCLPCTPAGKIYQKQQFQDMLVLLQARFQLFVCQELILPRVQQHACPVLLDTIAQEEETLIKLNAIMDITLHQELGKDYILRLSSYCEPCPRGYMCTTKSKEKCPTGSYNYGKNPGCTSCSAGMFCHESLNERITCPIGYYSLLEAMQLYCISNDYSDCTRCPAGSKCPTKNASPISCDDGQYSTSGSTTCNDCPKGFSCPTKISLPQACPAGTYSDGKQTSCTQCPGGYECSLTTDSNQIKECQPGFYALPGSSTCLACPAGYECINKGQSPTQCPPGFYRLASSTSGCIQSPAGKALKSQKQEPLDCPKGYYSNPGDASCTLCPAGSYCPDTATKVSCSTTGTNCLAGSTAQEVCPSKYGCSSISSIPIICQSGYYADESTKQCVICPAGFDCSISSTKTLAQNGFYSPSGSIQSFVCPAGYKCVFSDLTGAFEKTHCSDGQYSDEGSGICTDCEQGFACPSKESSQMRIDCSKFKGLYGETTKLQKCSVCPSGYYCPYGSSLKIQCDSGYFSQQGADKCFQCPPGYECPNRDQNSIAPCKLGTFSTGAKQHCDICPAGYSCSSEQMFKCPAYQTSEAGDGFCSYFIAPVKSASITNNIVTYLQCDDGQFKLFGTLGCIDCPKGHYCPNKGIAPVKCQPGTFQDQEKQTECKICPTLDNEETKQFYSSFGEYQCHICPAGHYCTNSTSMPKQCQLGFYSKKGSTECTYCSDGYVCRFKEQEAEPMYSLCPAGFYCKADLANDGRLLQRACPAGSYQPYRGKTSSEDCLSCPKGYYCPAGSETPRNCTPGSYCIDQTEHNQVYQCSNGKYGTVFMGTSENVCNACPEGYFCPKGSVQPVKCPTGFFCQENQESGMANPCPSGTYSGPFSLTSRDQCQTCPTGYYCPTASTLPKACPTGTYNPSTGQGSISDCLSCPERRPCPFYGLSTFDLGLYCAHGHYCPAKTSFPNQFPCPAGKYSDDINITSSSQCLICPEKFACYEGTNTLTRPKVPCAPGYYCPSGTEKPTQYLNQLLIYPETKRVQERD</sequence>
<protein>
    <submittedName>
        <fullName evidence="2">Cast multi-domain protein</fullName>
    </submittedName>
</protein>